<keyword evidence="1" id="KW-0472">Membrane</keyword>
<evidence type="ECO:0000256" key="1">
    <source>
        <dbReference type="SAM" id="Phobius"/>
    </source>
</evidence>
<sequence>MTGPHSSMHRPPRRFFGVYHYFGIPRAFCLYQSYSLLSIYTYATLLAVSFHGVYLPFLLHGTMAHRDHAAQRPCSILARAMMAVTTYLKFVLFLVVLLIVLGLVAWILVSPQSLLAPLVECSMLRSVFQVD</sequence>
<evidence type="ECO:0000313" key="2">
    <source>
        <dbReference type="EMBL" id="KAK0445314.1"/>
    </source>
</evidence>
<dbReference type="Proteomes" id="UP001175211">
    <property type="component" value="Unassembled WGS sequence"/>
</dbReference>
<keyword evidence="3" id="KW-1185">Reference proteome</keyword>
<dbReference type="EMBL" id="JAUEPS010000050">
    <property type="protein sequence ID" value="KAK0445314.1"/>
    <property type="molecule type" value="Genomic_DNA"/>
</dbReference>
<evidence type="ECO:0000313" key="3">
    <source>
        <dbReference type="Proteomes" id="UP001175211"/>
    </source>
</evidence>
<name>A0AA39JPW4_ARMTA</name>
<dbReference type="AlphaFoldDB" id="A0AA39JPW4"/>
<keyword evidence="1" id="KW-1133">Transmembrane helix</keyword>
<accession>A0AA39JPW4</accession>
<protein>
    <submittedName>
        <fullName evidence="2">Uncharacterized protein</fullName>
    </submittedName>
</protein>
<comment type="caution">
    <text evidence="2">The sequence shown here is derived from an EMBL/GenBank/DDBJ whole genome shotgun (WGS) entry which is preliminary data.</text>
</comment>
<keyword evidence="1" id="KW-0812">Transmembrane</keyword>
<gene>
    <name evidence="2" type="ORF">EV420DRAFT_971758</name>
</gene>
<dbReference type="RefSeq" id="XP_060325455.1">
    <property type="nucleotide sequence ID" value="XM_060484211.1"/>
</dbReference>
<feature type="transmembrane region" description="Helical" evidence="1">
    <location>
        <begin position="39"/>
        <end position="59"/>
    </location>
</feature>
<proteinExistence type="predicted"/>
<dbReference type="GeneID" id="85367759"/>
<reference evidence="2" key="1">
    <citation type="submission" date="2023-06" db="EMBL/GenBank/DDBJ databases">
        <authorList>
            <consortium name="Lawrence Berkeley National Laboratory"/>
            <person name="Ahrendt S."/>
            <person name="Sahu N."/>
            <person name="Indic B."/>
            <person name="Wong-Bajracharya J."/>
            <person name="Merenyi Z."/>
            <person name="Ke H.-M."/>
            <person name="Monk M."/>
            <person name="Kocsube S."/>
            <person name="Drula E."/>
            <person name="Lipzen A."/>
            <person name="Balint B."/>
            <person name="Henrissat B."/>
            <person name="Andreopoulos B."/>
            <person name="Martin F.M."/>
            <person name="Harder C.B."/>
            <person name="Rigling D."/>
            <person name="Ford K.L."/>
            <person name="Foster G.D."/>
            <person name="Pangilinan J."/>
            <person name="Papanicolaou A."/>
            <person name="Barry K."/>
            <person name="LaButti K."/>
            <person name="Viragh M."/>
            <person name="Koriabine M."/>
            <person name="Yan M."/>
            <person name="Riley R."/>
            <person name="Champramary S."/>
            <person name="Plett K.L."/>
            <person name="Tsai I.J."/>
            <person name="Slot J."/>
            <person name="Sipos G."/>
            <person name="Plett J."/>
            <person name="Nagy L.G."/>
            <person name="Grigoriev I.V."/>
        </authorList>
    </citation>
    <scope>NUCLEOTIDE SEQUENCE</scope>
    <source>
        <strain evidence="2">CCBAS 213</strain>
    </source>
</reference>
<organism evidence="2 3">
    <name type="scientific">Armillaria tabescens</name>
    <name type="common">Ringless honey mushroom</name>
    <name type="synonym">Agaricus tabescens</name>
    <dbReference type="NCBI Taxonomy" id="1929756"/>
    <lineage>
        <taxon>Eukaryota</taxon>
        <taxon>Fungi</taxon>
        <taxon>Dikarya</taxon>
        <taxon>Basidiomycota</taxon>
        <taxon>Agaricomycotina</taxon>
        <taxon>Agaricomycetes</taxon>
        <taxon>Agaricomycetidae</taxon>
        <taxon>Agaricales</taxon>
        <taxon>Marasmiineae</taxon>
        <taxon>Physalacriaceae</taxon>
        <taxon>Desarmillaria</taxon>
    </lineage>
</organism>
<feature type="transmembrane region" description="Helical" evidence="1">
    <location>
        <begin position="80"/>
        <end position="109"/>
    </location>
</feature>